<keyword evidence="8" id="KW-0809">Transit peptide</keyword>
<evidence type="ECO:0000259" key="13">
    <source>
        <dbReference type="PROSITE" id="PS51192"/>
    </source>
</evidence>
<dbReference type="InterPro" id="IPR012562">
    <property type="entry name" value="GUCT"/>
</dbReference>
<dbReference type="PANTHER" id="PTHR47959">
    <property type="entry name" value="ATP-DEPENDENT RNA HELICASE RHLE-RELATED"/>
    <property type="match status" value="1"/>
</dbReference>
<dbReference type="GO" id="GO:0006950">
    <property type="term" value="P:response to stress"/>
    <property type="evidence" value="ECO:0007669"/>
    <property type="project" value="UniProtKB-ARBA"/>
</dbReference>
<dbReference type="InterPro" id="IPR050079">
    <property type="entry name" value="DEAD_box_RNA_helicase"/>
</dbReference>
<keyword evidence="6" id="KW-0067">ATP-binding</keyword>
<dbReference type="InterPro" id="IPR001878">
    <property type="entry name" value="Znf_CCHC"/>
</dbReference>
<accession>A0ABD3CZM1</accession>
<gene>
    <name evidence="15" type="ORF">CASFOL_019725</name>
</gene>
<dbReference type="GO" id="GO:0005524">
    <property type="term" value="F:ATP binding"/>
    <property type="evidence" value="ECO:0007669"/>
    <property type="project" value="UniProtKB-KW"/>
</dbReference>
<comment type="caution">
    <text evidence="15">The sequence shown here is derived from an EMBL/GenBank/DDBJ whole genome shotgun (WGS) entry which is preliminary data.</text>
</comment>
<evidence type="ECO:0000256" key="9">
    <source>
        <dbReference type="ARBA" id="ARBA00047984"/>
    </source>
</evidence>
<evidence type="ECO:0000313" key="15">
    <source>
        <dbReference type="EMBL" id="KAL3635178.1"/>
    </source>
</evidence>
<feature type="compositionally biased region" description="Basic and acidic residues" evidence="11">
    <location>
        <begin position="675"/>
        <end position="691"/>
    </location>
</feature>
<keyword evidence="10" id="KW-0862">Zinc</keyword>
<dbReference type="CDD" id="cd00268">
    <property type="entry name" value="DEADc"/>
    <property type="match status" value="1"/>
</dbReference>
<dbReference type="InterPro" id="IPR014001">
    <property type="entry name" value="Helicase_ATP-bd"/>
</dbReference>
<dbReference type="PANTHER" id="PTHR47959:SF1">
    <property type="entry name" value="ATP-DEPENDENT RNA HELICASE DBPA"/>
    <property type="match status" value="1"/>
</dbReference>
<dbReference type="InterPro" id="IPR036875">
    <property type="entry name" value="Znf_CCHC_sf"/>
</dbReference>
<dbReference type="SMART" id="SM00343">
    <property type="entry name" value="ZnF_C2HC"/>
    <property type="match status" value="1"/>
</dbReference>
<dbReference type="EC" id="3.6.4.13" evidence="2"/>
<dbReference type="Gene3D" id="4.10.60.10">
    <property type="entry name" value="Zinc finger, CCHC-type"/>
    <property type="match status" value="1"/>
</dbReference>
<dbReference type="InterPro" id="IPR044742">
    <property type="entry name" value="DEAD/DEAH_RhlB"/>
</dbReference>
<evidence type="ECO:0000259" key="14">
    <source>
        <dbReference type="PROSITE" id="PS51194"/>
    </source>
</evidence>
<dbReference type="Pfam" id="PF00098">
    <property type="entry name" value="zf-CCHC"/>
    <property type="match status" value="1"/>
</dbReference>
<evidence type="ECO:0000256" key="3">
    <source>
        <dbReference type="ARBA" id="ARBA00022741"/>
    </source>
</evidence>
<evidence type="ECO:0000256" key="1">
    <source>
        <dbReference type="ARBA" id="ARBA00006517"/>
    </source>
</evidence>
<feature type="compositionally biased region" description="Basic and acidic residues" evidence="11">
    <location>
        <begin position="776"/>
        <end position="786"/>
    </location>
</feature>
<dbReference type="PROSITE" id="PS51192">
    <property type="entry name" value="HELICASE_ATP_BIND_1"/>
    <property type="match status" value="1"/>
</dbReference>
<feature type="compositionally biased region" description="Low complexity" evidence="11">
    <location>
        <begin position="736"/>
        <end position="754"/>
    </location>
</feature>
<keyword evidence="4" id="KW-0378">Hydrolase</keyword>
<dbReference type="InterPro" id="IPR011545">
    <property type="entry name" value="DEAD/DEAH_box_helicase_dom"/>
</dbReference>
<dbReference type="SMART" id="SM00487">
    <property type="entry name" value="DEXDc"/>
    <property type="match status" value="1"/>
</dbReference>
<protein>
    <recommendedName>
        <fullName evidence="2">RNA helicase</fullName>
        <ecNumber evidence="2">3.6.4.13</ecNumber>
    </recommendedName>
</protein>
<feature type="domain" description="CCHC-type" evidence="12">
    <location>
        <begin position="767"/>
        <end position="782"/>
    </location>
</feature>
<keyword evidence="10" id="KW-0479">Metal-binding</keyword>
<evidence type="ECO:0000256" key="5">
    <source>
        <dbReference type="ARBA" id="ARBA00022806"/>
    </source>
</evidence>
<evidence type="ECO:0000256" key="8">
    <source>
        <dbReference type="ARBA" id="ARBA00022946"/>
    </source>
</evidence>
<dbReference type="CDD" id="cd18787">
    <property type="entry name" value="SF2_C_DEAD"/>
    <property type="match status" value="1"/>
</dbReference>
<dbReference type="SUPFAM" id="SSF52540">
    <property type="entry name" value="P-loop containing nucleoside triphosphate hydrolases"/>
    <property type="match status" value="1"/>
</dbReference>
<comment type="similarity">
    <text evidence="1">Belongs to the DEAD box helicase family. DDX21/DDX50 subfamily.</text>
</comment>
<sequence>MACSSSITGVPSIYQPNPSLDGPSKKTIVAPPLNLHFSTARNNLRAFSSSSSRPKSGAGFSISFVPSAVATPNSSVLSEEAFKGLGGFGSVSDSEYGEDESSDGELGEIEAGDVDELEVSKIGLPQRLVDTLKKRGITDLFPIQRAVLVPALEGRDIIARAKTGTGKTLAFGIPILKGLDDAEQAGGSSRRGRLPKVLVLAPTRELAKQVEKEFKESAPYLNTVCIYGGVSYVTQENALSRGVDVVVGTPGRIIDLIKNNNLKLGEVQYLVLDEADQMLAVGFEEDVEVILEKLPSQRQSMLFSATMPGWVKKLARKHLNNPLSIDLVGDQDEKLAEGIKLYALATTAASKRTILSDLVTVYAKGGKAIVFTQTKRDADEVSLVLTNSIASEALHGDISQHQRERTLNGFRQGKFTVLVATDVAARGLDIPNVDLVIHYELPNDPETFVHRSGRTGRAGKQGTAVLMFTNSQRRTVRSLERDIGGKFEFASPPSVQEVLESSADQVVATLGGVHPESIAYFTPTAQKLMEQQGVEALAAALATLSGFSKPPSSRSLITHEQGLVTLQLIRENTGYSRGYLSARSVTGFLSDVYSAAADEIGKINIIADEKVQGAVFDLPEEIAKELLTREIPEGNTITKITKLPPLQDDGPAGDNYGRFSNSDRRSSPRGGGGGSRDRRGGGSRTSSRDWLDSNNGDDGFRRGGRSSGRTENTWSRNTRSSGGGSDWLISGDRQSSRPSTFGSRSPSSGGRSPSYGGGRDRSFGGACFNCGKSGHRASECPSKNDY</sequence>
<dbReference type="FunFam" id="3.40.50.300:FF:001060">
    <property type="entry name" value="ATP-dependent RNA helicase RhlE"/>
    <property type="match status" value="1"/>
</dbReference>
<dbReference type="InterPro" id="IPR027417">
    <property type="entry name" value="P-loop_NTPase"/>
</dbReference>
<evidence type="ECO:0000259" key="12">
    <source>
        <dbReference type="PROSITE" id="PS50158"/>
    </source>
</evidence>
<dbReference type="GO" id="GO:0008270">
    <property type="term" value="F:zinc ion binding"/>
    <property type="evidence" value="ECO:0007669"/>
    <property type="project" value="UniProtKB-KW"/>
</dbReference>
<dbReference type="Pfam" id="PF00271">
    <property type="entry name" value="Helicase_C"/>
    <property type="match status" value="1"/>
</dbReference>
<dbReference type="PROSITE" id="PS51194">
    <property type="entry name" value="HELICASE_CTER"/>
    <property type="match status" value="1"/>
</dbReference>
<keyword evidence="16" id="KW-1185">Reference proteome</keyword>
<feature type="domain" description="Helicase C-terminal" evidence="14">
    <location>
        <begin position="354"/>
        <end position="499"/>
    </location>
</feature>
<dbReference type="SUPFAM" id="SSF57756">
    <property type="entry name" value="Retrovirus zinc finger-like domains"/>
    <property type="match status" value="1"/>
</dbReference>
<evidence type="ECO:0000256" key="2">
    <source>
        <dbReference type="ARBA" id="ARBA00012552"/>
    </source>
</evidence>
<organism evidence="15 16">
    <name type="scientific">Castilleja foliolosa</name>
    <dbReference type="NCBI Taxonomy" id="1961234"/>
    <lineage>
        <taxon>Eukaryota</taxon>
        <taxon>Viridiplantae</taxon>
        <taxon>Streptophyta</taxon>
        <taxon>Embryophyta</taxon>
        <taxon>Tracheophyta</taxon>
        <taxon>Spermatophyta</taxon>
        <taxon>Magnoliopsida</taxon>
        <taxon>eudicotyledons</taxon>
        <taxon>Gunneridae</taxon>
        <taxon>Pentapetalae</taxon>
        <taxon>asterids</taxon>
        <taxon>lamiids</taxon>
        <taxon>Lamiales</taxon>
        <taxon>Orobanchaceae</taxon>
        <taxon>Pedicularideae</taxon>
        <taxon>Castillejinae</taxon>
        <taxon>Castilleja</taxon>
    </lineage>
</organism>
<reference evidence="16" key="1">
    <citation type="journal article" date="2024" name="IScience">
        <title>Strigolactones Initiate the Formation of Haustorium-like Structures in Castilleja.</title>
        <authorList>
            <person name="Buerger M."/>
            <person name="Peterson D."/>
            <person name="Chory J."/>
        </authorList>
    </citation>
    <scope>NUCLEOTIDE SEQUENCE [LARGE SCALE GENOMIC DNA]</scope>
</reference>
<dbReference type="FunFam" id="3.40.50.300:FF:000911">
    <property type="entry name" value="Nucleolar RNA helicase II"/>
    <property type="match status" value="1"/>
</dbReference>
<proteinExistence type="inferred from homology"/>
<dbReference type="Pfam" id="PF00270">
    <property type="entry name" value="DEAD"/>
    <property type="match status" value="1"/>
</dbReference>
<dbReference type="AlphaFoldDB" id="A0ABD3CZM1"/>
<feature type="compositionally biased region" description="Polar residues" evidence="11">
    <location>
        <begin position="1"/>
        <end position="18"/>
    </location>
</feature>
<evidence type="ECO:0000256" key="4">
    <source>
        <dbReference type="ARBA" id="ARBA00022801"/>
    </source>
</evidence>
<dbReference type="Pfam" id="PF08152">
    <property type="entry name" value="GUCT"/>
    <property type="match status" value="1"/>
</dbReference>
<feature type="region of interest" description="Disordered" evidence="11">
    <location>
        <begin position="638"/>
        <end position="786"/>
    </location>
</feature>
<evidence type="ECO:0000256" key="10">
    <source>
        <dbReference type="PROSITE-ProRule" id="PRU00047"/>
    </source>
</evidence>
<dbReference type="Pfam" id="PF26142">
    <property type="entry name" value="DD_DDX21-DDX50"/>
    <property type="match status" value="1"/>
</dbReference>
<dbReference type="PROSITE" id="PS50158">
    <property type="entry name" value="ZF_CCHC"/>
    <property type="match status" value="1"/>
</dbReference>
<dbReference type="GO" id="GO:0003723">
    <property type="term" value="F:RNA binding"/>
    <property type="evidence" value="ECO:0007669"/>
    <property type="project" value="UniProtKB-KW"/>
</dbReference>
<dbReference type="SMART" id="SM00490">
    <property type="entry name" value="HELICc"/>
    <property type="match status" value="1"/>
</dbReference>
<evidence type="ECO:0000256" key="7">
    <source>
        <dbReference type="ARBA" id="ARBA00022884"/>
    </source>
</evidence>
<keyword evidence="3" id="KW-0547">Nucleotide-binding</keyword>
<feature type="compositionally biased region" description="Polar residues" evidence="11">
    <location>
        <begin position="710"/>
        <end position="720"/>
    </location>
</feature>
<dbReference type="GO" id="GO:0016787">
    <property type="term" value="F:hydrolase activity"/>
    <property type="evidence" value="ECO:0007669"/>
    <property type="project" value="UniProtKB-KW"/>
</dbReference>
<evidence type="ECO:0000256" key="6">
    <source>
        <dbReference type="ARBA" id="ARBA00022840"/>
    </source>
</evidence>
<dbReference type="EMBL" id="JAVIJP010000027">
    <property type="protein sequence ID" value="KAL3635178.1"/>
    <property type="molecule type" value="Genomic_DNA"/>
</dbReference>
<evidence type="ECO:0000313" key="16">
    <source>
        <dbReference type="Proteomes" id="UP001632038"/>
    </source>
</evidence>
<comment type="catalytic activity">
    <reaction evidence="9">
        <text>ATP + H2O = ADP + phosphate + H(+)</text>
        <dbReference type="Rhea" id="RHEA:13065"/>
        <dbReference type="ChEBI" id="CHEBI:15377"/>
        <dbReference type="ChEBI" id="CHEBI:15378"/>
        <dbReference type="ChEBI" id="CHEBI:30616"/>
        <dbReference type="ChEBI" id="CHEBI:43474"/>
        <dbReference type="ChEBI" id="CHEBI:456216"/>
        <dbReference type="EC" id="3.6.4.13"/>
    </reaction>
</comment>
<dbReference type="InterPro" id="IPR001650">
    <property type="entry name" value="Helicase_C-like"/>
</dbReference>
<keyword evidence="5" id="KW-0347">Helicase</keyword>
<keyword evidence="10" id="KW-0863">Zinc-finger</keyword>
<feature type="region of interest" description="Disordered" evidence="11">
    <location>
        <begin position="1"/>
        <end position="23"/>
    </location>
</feature>
<dbReference type="CDD" id="cd12938">
    <property type="entry name" value="GUCT_Hera"/>
    <property type="match status" value="1"/>
</dbReference>
<name>A0ABD3CZM1_9LAMI</name>
<feature type="domain" description="Helicase ATP-binding" evidence="13">
    <location>
        <begin position="148"/>
        <end position="325"/>
    </location>
</feature>
<keyword evidence="7" id="KW-0694">RNA-binding</keyword>
<dbReference type="GO" id="GO:0003724">
    <property type="term" value="F:RNA helicase activity"/>
    <property type="evidence" value="ECO:0007669"/>
    <property type="project" value="UniProtKB-EC"/>
</dbReference>
<evidence type="ECO:0000256" key="11">
    <source>
        <dbReference type="SAM" id="MobiDB-lite"/>
    </source>
</evidence>
<dbReference type="InterPro" id="IPR059027">
    <property type="entry name" value="DD_DDX21-DDX50"/>
</dbReference>
<dbReference type="Proteomes" id="UP001632038">
    <property type="component" value="Unassembled WGS sequence"/>
</dbReference>
<dbReference type="Gene3D" id="3.40.50.300">
    <property type="entry name" value="P-loop containing nucleotide triphosphate hydrolases"/>
    <property type="match status" value="2"/>
</dbReference>